<dbReference type="InterPro" id="IPR009000">
    <property type="entry name" value="Transl_B-barrel_sf"/>
</dbReference>
<dbReference type="Pfam" id="PF00297">
    <property type="entry name" value="Ribosomal_L3"/>
    <property type="match status" value="1"/>
</dbReference>
<dbReference type="STRING" id="2903.R1FDP2"/>
<dbReference type="eggNOG" id="KOG0746">
    <property type="taxonomic scope" value="Eukaryota"/>
</dbReference>
<dbReference type="PaxDb" id="2903-EOD37150"/>
<reference evidence="5" key="2">
    <citation type="submission" date="2024-10" db="UniProtKB">
        <authorList>
            <consortium name="EnsemblProtists"/>
        </authorList>
    </citation>
    <scope>IDENTIFICATION</scope>
</reference>
<feature type="region of interest" description="Disordered" evidence="4">
    <location>
        <begin position="1"/>
        <end position="37"/>
    </location>
</feature>
<dbReference type="Proteomes" id="UP000013827">
    <property type="component" value="Unassembled WGS sequence"/>
</dbReference>
<name>A0A0D3KN15_EMIH1</name>
<reference evidence="6" key="1">
    <citation type="journal article" date="2013" name="Nature">
        <title>Pan genome of the phytoplankton Emiliania underpins its global distribution.</title>
        <authorList>
            <person name="Read B.A."/>
            <person name="Kegel J."/>
            <person name="Klute M.J."/>
            <person name="Kuo A."/>
            <person name="Lefebvre S.C."/>
            <person name="Maumus F."/>
            <person name="Mayer C."/>
            <person name="Miller J."/>
            <person name="Monier A."/>
            <person name="Salamov A."/>
            <person name="Young J."/>
            <person name="Aguilar M."/>
            <person name="Claverie J.M."/>
            <person name="Frickenhaus S."/>
            <person name="Gonzalez K."/>
            <person name="Herman E.K."/>
            <person name="Lin Y.C."/>
            <person name="Napier J."/>
            <person name="Ogata H."/>
            <person name="Sarno A.F."/>
            <person name="Shmutz J."/>
            <person name="Schroeder D."/>
            <person name="de Vargas C."/>
            <person name="Verret F."/>
            <person name="von Dassow P."/>
            <person name="Valentin K."/>
            <person name="Van de Peer Y."/>
            <person name="Wheeler G."/>
            <person name="Dacks J.B."/>
            <person name="Delwiche C.F."/>
            <person name="Dyhrman S.T."/>
            <person name="Glockner G."/>
            <person name="John U."/>
            <person name="Richards T."/>
            <person name="Worden A.Z."/>
            <person name="Zhang X."/>
            <person name="Grigoriev I.V."/>
            <person name="Allen A.E."/>
            <person name="Bidle K."/>
            <person name="Borodovsky M."/>
            <person name="Bowler C."/>
            <person name="Brownlee C."/>
            <person name="Cock J.M."/>
            <person name="Elias M."/>
            <person name="Gladyshev V.N."/>
            <person name="Groth M."/>
            <person name="Guda C."/>
            <person name="Hadaegh A."/>
            <person name="Iglesias-Rodriguez M.D."/>
            <person name="Jenkins J."/>
            <person name="Jones B.M."/>
            <person name="Lawson T."/>
            <person name="Leese F."/>
            <person name="Lindquist E."/>
            <person name="Lobanov A."/>
            <person name="Lomsadze A."/>
            <person name="Malik S.B."/>
            <person name="Marsh M.E."/>
            <person name="Mackinder L."/>
            <person name="Mock T."/>
            <person name="Mueller-Roeber B."/>
            <person name="Pagarete A."/>
            <person name="Parker M."/>
            <person name="Probert I."/>
            <person name="Quesneville H."/>
            <person name="Raines C."/>
            <person name="Rensing S.A."/>
            <person name="Riano-Pachon D.M."/>
            <person name="Richier S."/>
            <person name="Rokitta S."/>
            <person name="Shiraiwa Y."/>
            <person name="Soanes D.M."/>
            <person name="van der Giezen M."/>
            <person name="Wahlund T.M."/>
            <person name="Williams B."/>
            <person name="Wilson W."/>
            <person name="Wolfe G."/>
            <person name="Wurch L.L."/>
        </authorList>
    </citation>
    <scope>NUCLEOTIDE SEQUENCE</scope>
</reference>
<dbReference type="HOGENOM" id="CLU_139368_0_0_1"/>
<dbReference type="Gene3D" id="3.30.1430.10">
    <property type="match status" value="1"/>
</dbReference>
<dbReference type="Gene3D" id="4.10.960.10">
    <property type="entry name" value="Ribosomal protein L3, domain 3"/>
    <property type="match status" value="1"/>
</dbReference>
<protein>
    <recommendedName>
        <fullName evidence="7">60S ribosomal protein L3</fullName>
    </recommendedName>
</protein>
<dbReference type="SUPFAM" id="SSF50447">
    <property type="entry name" value="Translation proteins"/>
    <property type="match status" value="1"/>
</dbReference>
<evidence type="ECO:0000256" key="1">
    <source>
        <dbReference type="ARBA" id="ARBA00006540"/>
    </source>
</evidence>
<evidence type="ECO:0000313" key="6">
    <source>
        <dbReference type="Proteomes" id="UP000013827"/>
    </source>
</evidence>
<organism evidence="5 6">
    <name type="scientific">Emiliania huxleyi (strain CCMP1516)</name>
    <dbReference type="NCBI Taxonomy" id="280463"/>
    <lineage>
        <taxon>Eukaryota</taxon>
        <taxon>Haptista</taxon>
        <taxon>Haptophyta</taxon>
        <taxon>Prymnesiophyceae</taxon>
        <taxon>Isochrysidales</taxon>
        <taxon>Noelaerhabdaceae</taxon>
        <taxon>Emiliania</taxon>
    </lineage>
</organism>
<dbReference type="OMA" id="CKAVTVI"/>
<dbReference type="EnsemblProtists" id="EOD37150">
    <property type="protein sequence ID" value="EOD37150"/>
    <property type="gene ID" value="EMIHUDRAFT_70587"/>
</dbReference>
<evidence type="ECO:0000313" key="5">
    <source>
        <dbReference type="EnsemblProtists" id="EOD37150"/>
    </source>
</evidence>
<accession>A0A0D3KN15</accession>
<evidence type="ECO:0000256" key="4">
    <source>
        <dbReference type="SAM" id="MobiDB-lite"/>
    </source>
</evidence>
<comment type="similarity">
    <text evidence="1">Belongs to the universal ribosomal protein uL3 family.</text>
</comment>
<dbReference type="GO" id="GO:0003723">
    <property type="term" value="F:RNA binding"/>
    <property type="evidence" value="ECO:0007669"/>
    <property type="project" value="TreeGrafter"/>
</dbReference>
<dbReference type="PANTHER" id="PTHR11363">
    <property type="entry name" value="60S RIBOSOMAL PROTEIN L3-RELATED"/>
    <property type="match status" value="1"/>
</dbReference>
<dbReference type="AlphaFoldDB" id="A0A0D3KN15"/>
<dbReference type="InterPro" id="IPR044892">
    <property type="entry name" value="Ribosomal_L3_dom_3_arc_sf"/>
</dbReference>
<dbReference type="RefSeq" id="XP_005789579.1">
    <property type="nucleotide sequence ID" value="XM_005789522.1"/>
</dbReference>
<evidence type="ECO:0000256" key="3">
    <source>
        <dbReference type="ARBA" id="ARBA00023274"/>
    </source>
</evidence>
<dbReference type="InterPro" id="IPR045077">
    <property type="entry name" value="L3_arc_euk"/>
</dbReference>
<dbReference type="KEGG" id="ehx:EMIHUDRAFT_70587"/>
<evidence type="ECO:0000256" key="2">
    <source>
        <dbReference type="ARBA" id="ARBA00022980"/>
    </source>
</evidence>
<keyword evidence="2" id="KW-0689">Ribosomal protein</keyword>
<dbReference type="FunFam" id="2.40.30.10:FF:000079">
    <property type="entry name" value="60S ribosomal protein L3"/>
    <property type="match status" value="1"/>
</dbReference>
<dbReference type="GeneID" id="17282420"/>
<keyword evidence="3" id="KW-0687">Ribonucleoprotein</keyword>
<dbReference type="GO" id="GO:0003735">
    <property type="term" value="F:structural constituent of ribosome"/>
    <property type="evidence" value="ECO:0007669"/>
    <property type="project" value="InterPro"/>
</dbReference>
<dbReference type="PANTHER" id="PTHR11363:SF5">
    <property type="entry name" value="LARGE RIBOSOMAL SUBUNIT PROTEIN UL3"/>
    <property type="match status" value="1"/>
</dbReference>
<dbReference type="InterPro" id="IPR000597">
    <property type="entry name" value="Ribosomal_uL3"/>
</dbReference>
<dbReference type="GO" id="GO:0006412">
    <property type="term" value="P:translation"/>
    <property type="evidence" value="ECO:0007669"/>
    <property type="project" value="InterPro"/>
</dbReference>
<sequence>MSHRKFERPRHGSLGFLPRKRASRHRGKVKSFPKDDRSKAPHLTAFLAYKAGMTHILRDVDKPGSKAHKKEVVEAVTVLEAPPMVVVGMVGYVETAKGLRALTTVWAEHLNDEVKRRFY</sequence>
<dbReference type="GO" id="GO:0022625">
    <property type="term" value="C:cytosolic large ribosomal subunit"/>
    <property type="evidence" value="ECO:0007669"/>
    <property type="project" value="TreeGrafter"/>
</dbReference>
<evidence type="ECO:0008006" key="7">
    <source>
        <dbReference type="Google" id="ProtNLM"/>
    </source>
</evidence>
<feature type="compositionally biased region" description="Basic residues" evidence="4">
    <location>
        <begin position="18"/>
        <end position="31"/>
    </location>
</feature>
<proteinExistence type="inferred from homology"/>
<keyword evidence="6" id="KW-1185">Reference proteome</keyword>